<dbReference type="SUPFAM" id="SSF56219">
    <property type="entry name" value="DNase I-like"/>
    <property type="match status" value="1"/>
</dbReference>
<dbReference type="PANTHER" id="PTHR35218">
    <property type="entry name" value="RNASE H DOMAIN-CONTAINING PROTEIN"/>
    <property type="match status" value="1"/>
</dbReference>
<evidence type="ECO:0000259" key="1">
    <source>
        <dbReference type="Pfam" id="PF03372"/>
    </source>
</evidence>
<name>A0A2P5CGV7_TREOI</name>
<keyword evidence="2" id="KW-0540">Nuclease</keyword>
<gene>
    <name evidence="2" type="ORF">TorRG33x02_284990</name>
</gene>
<dbReference type="OrthoDB" id="1166633at2759"/>
<keyword evidence="2" id="KW-0378">Hydrolase</keyword>
<dbReference type="EMBL" id="JXTC01000366">
    <property type="protein sequence ID" value="PON60277.1"/>
    <property type="molecule type" value="Genomic_DNA"/>
</dbReference>
<dbReference type="InterPro" id="IPR036691">
    <property type="entry name" value="Endo/exonu/phosph_ase_sf"/>
</dbReference>
<organism evidence="2 3">
    <name type="scientific">Trema orientale</name>
    <name type="common">Charcoal tree</name>
    <name type="synonym">Celtis orientalis</name>
    <dbReference type="NCBI Taxonomy" id="63057"/>
    <lineage>
        <taxon>Eukaryota</taxon>
        <taxon>Viridiplantae</taxon>
        <taxon>Streptophyta</taxon>
        <taxon>Embryophyta</taxon>
        <taxon>Tracheophyta</taxon>
        <taxon>Spermatophyta</taxon>
        <taxon>Magnoliopsida</taxon>
        <taxon>eudicotyledons</taxon>
        <taxon>Gunneridae</taxon>
        <taxon>Pentapetalae</taxon>
        <taxon>rosids</taxon>
        <taxon>fabids</taxon>
        <taxon>Rosales</taxon>
        <taxon>Cannabaceae</taxon>
        <taxon>Trema</taxon>
    </lineage>
</organism>
<dbReference type="STRING" id="63057.A0A2P5CGV7"/>
<proteinExistence type="predicted"/>
<keyword evidence="2" id="KW-0255">Endonuclease</keyword>
<dbReference type="Pfam" id="PF03372">
    <property type="entry name" value="Exo_endo_phos"/>
    <property type="match status" value="1"/>
</dbReference>
<reference evidence="3" key="1">
    <citation type="submission" date="2016-06" db="EMBL/GenBank/DDBJ databases">
        <title>Parallel loss of symbiosis genes in relatives of nitrogen-fixing non-legume Parasponia.</title>
        <authorList>
            <person name="Van Velzen R."/>
            <person name="Holmer R."/>
            <person name="Bu F."/>
            <person name="Rutten L."/>
            <person name="Van Zeijl A."/>
            <person name="Liu W."/>
            <person name="Santuari L."/>
            <person name="Cao Q."/>
            <person name="Sharma T."/>
            <person name="Shen D."/>
            <person name="Roswanjaya Y."/>
            <person name="Wardhani T."/>
            <person name="Kalhor M.S."/>
            <person name="Jansen J."/>
            <person name="Van den Hoogen J."/>
            <person name="Gungor B."/>
            <person name="Hartog M."/>
            <person name="Hontelez J."/>
            <person name="Verver J."/>
            <person name="Yang W.-C."/>
            <person name="Schijlen E."/>
            <person name="Repin R."/>
            <person name="Schilthuizen M."/>
            <person name="Schranz E."/>
            <person name="Heidstra R."/>
            <person name="Miyata K."/>
            <person name="Fedorova E."/>
            <person name="Kohlen W."/>
            <person name="Bisseling T."/>
            <person name="Smit S."/>
            <person name="Geurts R."/>
        </authorList>
    </citation>
    <scope>NUCLEOTIDE SEQUENCE [LARGE SCALE GENOMIC DNA]</scope>
    <source>
        <strain evidence="3">cv. RG33-2</strain>
    </source>
</reference>
<evidence type="ECO:0000313" key="3">
    <source>
        <dbReference type="Proteomes" id="UP000237000"/>
    </source>
</evidence>
<dbReference type="InterPro" id="IPR005135">
    <property type="entry name" value="Endo/exonuclease/phosphatase"/>
</dbReference>
<accession>A0A2P5CGV7</accession>
<dbReference type="GO" id="GO:0004527">
    <property type="term" value="F:exonuclease activity"/>
    <property type="evidence" value="ECO:0007669"/>
    <property type="project" value="UniProtKB-KW"/>
</dbReference>
<comment type="caution">
    <text evidence="2">The sequence shown here is derived from an EMBL/GenBank/DDBJ whole genome shotgun (WGS) entry which is preliminary data.</text>
</comment>
<feature type="domain" description="Endonuclease/exonuclease/phosphatase" evidence="1">
    <location>
        <begin position="75"/>
        <end position="221"/>
    </location>
</feature>
<keyword evidence="2" id="KW-0269">Exonuclease</keyword>
<sequence>MHLFIDNHLLELDPLPRFCLGANPSPHSPNRGPTHYHSSWKKRARSVLVHIPDRPSPVDLGLFKASTGAMIILAWNYRGLASRSTVLDLKAIITSFSPDILILSETKISSSSLSPKLQSFHFYNNVHVPPVGLSGGLCLAWKDGVDFEPTFLSKNVISGLVYSDPSNSPWLLSTIYGPPNLSDRATFWDNLSIMTSNFNGPWLLIGDFNGTLSSADKVGGNLLGPSVSLRSNVEELGLIPITQKGIRFTWNNHRKGKANIRAKLDQGIANEDWFSLFPNASLKSLPVCTFDHCPLILNTLEDQGFLKRQFKFEAMWTRDNYSFYVVEHAWKPLPRLASAANVCHKIAQTRIALSNWNKNQLGKLKSNIAALRKAISEIQAQEKSQDDLGREQDLKYSLNEQLLREELHWRQKSRVRWLQEGDNCDIYPILKVAYAVII</sequence>
<keyword evidence="3" id="KW-1185">Reference proteome</keyword>
<dbReference type="PANTHER" id="PTHR35218:SF7">
    <property type="entry name" value="ENDONUCLEASE_EXONUCLEASE_PHOSPHATASE"/>
    <property type="match status" value="1"/>
</dbReference>
<evidence type="ECO:0000313" key="2">
    <source>
        <dbReference type="EMBL" id="PON60277.1"/>
    </source>
</evidence>
<protein>
    <submittedName>
        <fullName evidence="2">Endonuclease/exonuclease/phosphatase</fullName>
    </submittedName>
</protein>
<dbReference type="InParanoid" id="A0A2P5CGV7"/>
<dbReference type="Proteomes" id="UP000237000">
    <property type="component" value="Unassembled WGS sequence"/>
</dbReference>
<dbReference type="Gene3D" id="3.60.10.10">
    <property type="entry name" value="Endonuclease/exonuclease/phosphatase"/>
    <property type="match status" value="1"/>
</dbReference>
<dbReference type="GO" id="GO:0004519">
    <property type="term" value="F:endonuclease activity"/>
    <property type="evidence" value="ECO:0007669"/>
    <property type="project" value="UniProtKB-KW"/>
</dbReference>
<dbReference type="AlphaFoldDB" id="A0A2P5CGV7"/>